<keyword evidence="2" id="KW-0732">Signal</keyword>
<dbReference type="SUPFAM" id="SSF46626">
    <property type="entry name" value="Cytochrome c"/>
    <property type="match status" value="1"/>
</dbReference>
<dbReference type="Gene3D" id="1.10.760.10">
    <property type="entry name" value="Cytochrome c-like domain"/>
    <property type="match status" value="1"/>
</dbReference>
<evidence type="ECO:0000313" key="3">
    <source>
        <dbReference type="EMBL" id="WWT55256.1"/>
    </source>
</evidence>
<name>A0ABZ2IE19_9CAUL</name>
<dbReference type="RefSeq" id="WP_338577712.1">
    <property type="nucleotide sequence ID" value="NZ_CP146369.1"/>
</dbReference>
<dbReference type="EMBL" id="CP146369">
    <property type="protein sequence ID" value="WWT55256.1"/>
    <property type="molecule type" value="Genomic_DNA"/>
</dbReference>
<feature type="chain" id="PRO_5047078544" description="Cytochrome c" evidence="2">
    <location>
        <begin position="23"/>
        <end position="115"/>
    </location>
</feature>
<evidence type="ECO:0000313" key="4">
    <source>
        <dbReference type="Proteomes" id="UP001363460"/>
    </source>
</evidence>
<keyword evidence="4" id="KW-1185">Reference proteome</keyword>
<protein>
    <recommendedName>
        <fullName evidence="5">Cytochrome c</fullName>
    </recommendedName>
</protein>
<feature type="signal peptide" evidence="2">
    <location>
        <begin position="1"/>
        <end position="22"/>
    </location>
</feature>
<evidence type="ECO:0000256" key="2">
    <source>
        <dbReference type="SAM" id="SignalP"/>
    </source>
</evidence>
<evidence type="ECO:0008006" key="5">
    <source>
        <dbReference type="Google" id="ProtNLM"/>
    </source>
</evidence>
<sequence length="115" mass="11907">MRFLFVGLAGATALTFAVGAAAMTRQDDRAAPPSSPAPTASGLPEGEGRALTQQVCGQCHSVGIFASQRHTQDEWNEVIGRMMAKGMTAAEDDLYDVSDYLAANLGKGEATSTGG</sequence>
<reference evidence="3 4" key="1">
    <citation type="submission" date="2024-02" db="EMBL/GenBank/DDBJ databases">
        <title>Distribution and functional of Brevundimonas-related endobacteria within Verticillium dahliae.</title>
        <authorList>
            <person name="Zeng H."/>
        </authorList>
    </citation>
    <scope>NUCLEOTIDE SEQUENCE [LARGE SCALE GENOMIC DNA]</scope>
    <source>
        <strain evidence="3 4">TRM 44200</strain>
    </source>
</reference>
<feature type="region of interest" description="Disordered" evidence="1">
    <location>
        <begin position="24"/>
        <end position="50"/>
    </location>
</feature>
<proteinExistence type="predicted"/>
<organism evidence="3 4">
    <name type="scientific">Brevundimonas olei</name>
    <dbReference type="NCBI Taxonomy" id="657642"/>
    <lineage>
        <taxon>Bacteria</taxon>
        <taxon>Pseudomonadati</taxon>
        <taxon>Pseudomonadota</taxon>
        <taxon>Alphaproteobacteria</taxon>
        <taxon>Caulobacterales</taxon>
        <taxon>Caulobacteraceae</taxon>
        <taxon>Brevundimonas</taxon>
    </lineage>
</organism>
<evidence type="ECO:0000256" key="1">
    <source>
        <dbReference type="SAM" id="MobiDB-lite"/>
    </source>
</evidence>
<dbReference type="Proteomes" id="UP001363460">
    <property type="component" value="Chromosome"/>
</dbReference>
<dbReference type="InterPro" id="IPR036909">
    <property type="entry name" value="Cyt_c-like_dom_sf"/>
</dbReference>
<accession>A0ABZ2IE19</accession>
<gene>
    <name evidence="3" type="ORF">V8J38_02145</name>
</gene>